<keyword evidence="2" id="KW-0472">Membrane</keyword>
<dbReference type="Proteomes" id="UP000244224">
    <property type="component" value="Unassembled WGS sequence"/>
</dbReference>
<sequence length="115" mass="13330">MFVLNLVGLIIKLVFFGSLIFWGYALGWFSTGFFVIVALVIGVPFIFALRAGIRQQAAEEDEARKQREVERELLRQIEDEHLRLLRDEATARRAEEREMPRPVRPRPSASVFAKR</sequence>
<proteinExistence type="predicted"/>
<reference evidence="3 4" key="1">
    <citation type="submission" date="2018-04" db="EMBL/GenBank/DDBJ databases">
        <title>Genomic Encyclopedia of Archaeal and Bacterial Type Strains, Phase II (KMG-II): from individual species to whole genera.</title>
        <authorList>
            <person name="Goeker M."/>
        </authorList>
    </citation>
    <scope>NUCLEOTIDE SEQUENCE [LARGE SCALE GENOMIC DNA]</scope>
    <source>
        <strain evidence="3 4">DSM 21823</strain>
    </source>
</reference>
<organism evidence="3 4">
    <name type="scientific">Gemmobacter caeni</name>
    <dbReference type="NCBI Taxonomy" id="589035"/>
    <lineage>
        <taxon>Bacteria</taxon>
        <taxon>Pseudomonadati</taxon>
        <taxon>Pseudomonadota</taxon>
        <taxon>Alphaproteobacteria</taxon>
        <taxon>Rhodobacterales</taxon>
        <taxon>Paracoccaceae</taxon>
        <taxon>Gemmobacter</taxon>
    </lineage>
</organism>
<evidence type="ECO:0000256" key="1">
    <source>
        <dbReference type="SAM" id="MobiDB-lite"/>
    </source>
</evidence>
<evidence type="ECO:0000313" key="4">
    <source>
        <dbReference type="Proteomes" id="UP000244224"/>
    </source>
</evidence>
<comment type="caution">
    <text evidence="3">The sequence shown here is derived from an EMBL/GenBank/DDBJ whole genome shotgun (WGS) entry which is preliminary data.</text>
</comment>
<evidence type="ECO:0000256" key="2">
    <source>
        <dbReference type="SAM" id="Phobius"/>
    </source>
</evidence>
<feature type="transmembrane region" description="Helical" evidence="2">
    <location>
        <begin position="7"/>
        <end position="25"/>
    </location>
</feature>
<dbReference type="EMBL" id="QBKP01000006">
    <property type="protein sequence ID" value="PTX50115.1"/>
    <property type="molecule type" value="Genomic_DNA"/>
</dbReference>
<evidence type="ECO:0000313" key="3">
    <source>
        <dbReference type="EMBL" id="PTX50115.1"/>
    </source>
</evidence>
<name>A0A2T6B260_9RHOB</name>
<keyword evidence="2" id="KW-1133">Transmembrane helix</keyword>
<feature type="region of interest" description="Disordered" evidence="1">
    <location>
        <begin position="91"/>
        <end position="115"/>
    </location>
</feature>
<feature type="transmembrane region" description="Helical" evidence="2">
    <location>
        <begin position="31"/>
        <end position="49"/>
    </location>
</feature>
<keyword evidence="4" id="KW-1185">Reference proteome</keyword>
<protein>
    <submittedName>
        <fullName evidence="3">Uncharacterized protein</fullName>
    </submittedName>
</protein>
<accession>A0A2T6B260</accession>
<dbReference type="RefSeq" id="WP_108129012.1">
    <property type="nucleotide sequence ID" value="NZ_QBKP01000006.1"/>
</dbReference>
<feature type="compositionally biased region" description="Basic and acidic residues" evidence="1">
    <location>
        <begin position="91"/>
        <end position="101"/>
    </location>
</feature>
<dbReference type="AlphaFoldDB" id="A0A2T6B260"/>
<keyword evidence="2" id="KW-0812">Transmembrane</keyword>
<gene>
    <name evidence="3" type="ORF">C8N34_106297</name>
</gene>